<dbReference type="Pfam" id="PF07583">
    <property type="entry name" value="PSCyt2"/>
    <property type="match status" value="1"/>
</dbReference>
<organism evidence="2 3">
    <name type="scientific">Enhygromyxa salina</name>
    <dbReference type="NCBI Taxonomy" id="215803"/>
    <lineage>
        <taxon>Bacteria</taxon>
        <taxon>Pseudomonadati</taxon>
        <taxon>Myxococcota</taxon>
        <taxon>Polyangia</taxon>
        <taxon>Nannocystales</taxon>
        <taxon>Nannocystaceae</taxon>
        <taxon>Enhygromyxa</taxon>
    </lineage>
</organism>
<evidence type="ECO:0000313" key="2">
    <source>
        <dbReference type="EMBL" id="PRQ03072.1"/>
    </source>
</evidence>
<dbReference type="Proteomes" id="UP000237968">
    <property type="component" value="Unassembled WGS sequence"/>
</dbReference>
<name>A0A2S9YDE9_9BACT</name>
<dbReference type="RefSeq" id="WP_106391285.1">
    <property type="nucleotide sequence ID" value="NZ_PVNK01000107.1"/>
</dbReference>
<reference evidence="2 3" key="1">
    <citation type="submission" date="2018-03" db="EMBL/GenBank/DDBJ databases">
        <title>Draft Genome Sequences of the Obligatory Marine Myxobacteria Enhygromyxa salina SWB005.</title>
        <authorList>
            <person name="Poehlein A."/>
            <person name="Moghaddam J.A."/>
            <person name="Harms H."/>
            <person name="Alanjari M."/>
            <person name="Koenig G.M."/>
            <person name="Daniel R."/>
            <person name="Schaeberle T.F."/>
        </authorList>
    </citation>
    <scope>NUCLEOTIDE SEQUENCE [LARGE SCALE GENOMIC DNA]</scope>
    <source>
        <strain evidence="2 3">SWB005</strain>
    </source>
</reference>
<dbReference type="OrthoDB" id="5479666at2"/>
<proteinExistence type="predicted"/>
<gene>
    <name evidence="2" type="ORF">ENSA5_18430</name>
</gene>
<dbReference type="InterPro" id="IPR011444">
    <property type="entry name" value="DUF1549"/>
</dbReference>
<protein>
    <recommendedName>
        <fullName evidence="1">DUF1549 domain-containing protein</fullName>
    </recommendedName>
</protein>
<evidence type="ECO:0000313" key="3">
    <source>
        <dbReference type="Proteomes" id="UP000237968"/>
    </source>
</evidence>
<evidence type="ECO:0000259" key="1">
    <source>
        <dbReference type="Pfam" id="PF07583"/>
    </source>
</evidence>
<comment type="caution">
    <text evidence="2">The sequence shown here is derived from an EMBL/GenBank/DDBJ whole genome shotgun (WGS) entry which is preliminary data.</text>
</comment>
<dbReference type="AlphaFoldDB" id="A0A2S9YDE9"/>
<dbReference type="EMBL" id="PVNK01000107">
    <property type="protein sequence ID" value="PRQ03072.1"/>
    <property type="molecule type" value="Genomic_DNA"/>
</dbReference>
<keyword evidence="3" id="KW-1185">Reference proteome</keyword>
<sequence length="609" mass="67308">MHEASDFRSPRWLSSTGLALTIALAGFGSSACVDVEGMDPASPQRGPGELVGNGAPITDGNFPGGYDEPPAPNDAVPPTEAPIECDVVCQDYCESLALTNPVNRGVCTNLWGVGLATQPVDRRQACRKLYADMVGRYPTPAELNGVCNNEDWSETVKALMATDEFVLVQQRRWADLMLYNNRIVNVERIFDQDDLVRKAYQGYVPWDLFAAVTASHPVLVRRYDTAGDRAEAAFRLFLHRPPYESERSDMARLYAVWTNGYREHSHLGTVPDAYVNYNCVLGSDGQDADAGACTSVLWGHNKLTLEPDDRRENSGEQEGIMWSGYMTADEWEAVQLPGRIMAQETIFWEAAVDDVLMQYLGYDLGTEVQAVRHELVTYLLENEADIRSVHYAVATSIPYLQSSQGYDDSEFRWTFGPLKQIAPEGWLDSIKRTTGADLATCDHRISHPEDYLDEDMGANGWTFALINNSRWIINEDRDLVTDYRGLAQTLGGCPTNEIGGRFTTVSILNTAVQEAYVAEVCDPALQGGGVSASILLPEGMDASTALTADVAQEIVARQTRLFYGREPSEYEIAQVEGYADQCTPKPCTAESFARPTCFALLSSAEMLFY</sequence>
<accession>A0A2S9YDE9</accession>
<feature type="domain" description="DUF1549" evidence="1">
    <location>
        <begin position="117"/>
        <end position="210"/>
    </location>
</feature>